<dbReference type="KEGG" id="hdi:HDIA_4254"/>
<dbReference type="InterPro" id="IPR014710">
    <property type="entry name" value="RmlC-like_jellyroll"/>
</dbReference>
<name>A0A2C9DDU8_9HYPH</name>
<evidence type="ECO:0000313" key="1">
    <source>
        <dbReference type="EMBL" id="SON57795.1"/>
    </source>
</evidence>
<protein>
    <submittedName>
        <fullName evidence="1">Putative mannose-6-phosphate isomerase</fullName>
    </submittedName>
</protein>
<dbReference type="EMBL" id="LT960614">
    <property type="protein sequence ID" value="SON57795.1"/>
    <property type="molecule type" value="Genomic_DNA"/>
</dbReference>
<dbReference type="AlphaFoldDB" id="A0A2C9DDU8"/>
<dbReference type="RefSeq" id="WP_099557996.1">
    <property type="nucleotide sequence ID" value="NZ_LT960614.1"/>
</dbReference>
<dbReference type="Gene3D" id="2.60.120.10">
    <property type="entry name" value="Jelly Rolls"/>
    <property type="match status" value="1"/>
</dbReference>
<accession>A0A2C9DDU8</accession>
<gene>
    <name evidence="1" type="ORF">HDIA_4254</name>
</gene>
<dbReference type="SUPFAM" id="SSF51182">
    <property type="entry name" value="RmlC-like cupins"/>
    <property type="match status" value="1"/>
</dbReference>
<reference evidence="2" key="1">
    <citation type="submission" date="2017-09" db="EMBL/GenBank/DDBJ databases">
        <title>Genome sequence of Nannocystis excedens DSM 71.</title>
        <authorList>
            <person name="Blom J."/>
        </authorList>
    </citation>
    <scope>NUCLEOTIDE SEQUENCE [LARGE SCALE GENOMIC DNA]</scope>
    <source>
        <strain evidence="2">type strain: E19</strain>
    </source>
</reference>
<keyword evidence="2" id="KW-1185">Reference proteome</keyword>
<organism evidence="1 2">
    <name type="scientific">Hartmannibacter diazotrophicus</name>
    <dbReference type="NCBI Taxonomy" id="1482074"/>
    <lineage>
        <taxon>Bacteria</taxon>
        <taxon>Pseudomonadati</taxon>
        <taxon>Pseudomonadota</taxon>
        <taxon>Alphaproteobacteria</taxon>
        <taxon>Hyphomicrobiales</taxon>
        <taxon>Pleomorphomonadaceae</taxon>
        <taxon>Hartmannibacter</taxon>
    </lineage>
</organism>
<dbReference type="Proteomes" id="UP000223606">
    <property type="component" value="Chromosome 1"/>
</dbReference>
<dbReference type="OrthoDB" id="9798709at2"/>
<sequence length="201" mass="23165">MSAIPSFLDSTEKERARSGDTYVNFYAEALAASKQFREEYEDRLGVVKWHQMPMERSPDGLIKHVINERMNTKECCLDIYMQFLGQGEATGTSRHLSEEVAYVIEGTGYDLHYDVRFDCKDTFVWEWDTTPKKVEWGPGDFIYIPPYCAHKRFNTAATEARVIVINSRIMKAIGFDWFDQLEPAKGFEDLWIPPEDPDAGA</sequence>
<proteinExistence type="predicted"/>
<keyword evidence="1" id="KW-0413">Isomerase</keyword>
<dbReference type="InterPro" id="IPR011051">
    <property type="entry name" value="RmlC_Cupin_sf"/>
</dbReference>
<dbReference type="GO" id="GO:0016853">
    <property type="term" value="F:isomerase activity"/>
    <property type="evidence" value="ECO:0007669"/>
    <property type="project" value="UniProtKB-KW"/>
</dbReference>
<evidence type="ECO:0000313" key="2">
    <source>
        <dbReference type="Proteomes" id="UP000223606"/>
    </source>
</evidence>